<dbReference type="AlphaFoldDB" id="A0AAN8B3G0"/>
<comment type="caution">
    <text evidence="2">The sequence shown here is derived from an EMBL/GenBank/DDBJ whole genome shotgun (WGS) entry which is preliminary data.</text>
</comment>
<dbReference type="EMBL" id="JAULUE010002066">
    <property type="protein sequence ID" value="KAK5877395.1"/>
    <property type="molecule type" value="Genomic_DNA"/>
</dbReference>
<proteinExistence type="predicted"/>
<keyword evidence="3" id="KW-1185">Reference proteome</keyword>
<name>A0AAN8B3G0_9TELE</name>
<gene>
    <name evidence="2" type="ORF">CesoFtcFv8_024902</name>
</gene>
<dbReference type="Proteomes" id="UP001335648">
    <property type="component" value="Unassembled WGS sequence"/>
</dbReference>
<reference evidence="2 3" key="1">
    <citation type="journal article" date="2023" name="Mol. Biol. Evol.">
        <title>Genomics of Secondarily Temperate Adaptation in the Only Non-Antarctic Icefish.</title>
        <authorList>
            <person name="Rivera-Colon A.G."/>
            <person name="Rayamajhi N."/>
            <person name="Minhas B.F."/>
            <person name="Madrigal G."/>
            <person name="Bilyk K.T."/>
            <person name="Yoon V."/>
            <person name="Hune M."/>
            <person name="Gregory S."/>
            <person name="Cheng C.H.C."/>
            <person name="Catchen J.M."/>
        </authorList>
    </citation>
    <scope>NUCLEOTIDE SEQUENCE [LARGE SCALE GENOMIC DNA]</scope>
    <source>
        <strain evidence="2">JC2023a</strain>
    </source>
</reference>
<protein>
    <submittedName>
        <fullName evidence="2">Uncharacterized protein</fullName>
    </submittedName>
</protein>
<feature type="compositionally biased region" description="Basic and acidic residues" evidence="1">
    <location>
        <begin position="90"/>
        <end position="104"/>
    </location>
</feature>
<evidence type="ECO:0000256" key="1">
    <source>
        <dbReference type="SAM" id="MobiDB-lite"/>
    </source>
</evidence>
<feature type="region of interest" description="Disordered" evidence="1">
    <location>
        <begin position="59"/>
        <end position="106"/>
    </location>
</feature>
<feature type="compositionally biased region" description="Basic and acidic residues" evidence="1">
    <location>
        <begin position="63"/>
        <end position="82"/>
    </location>
</feature>
<organism evidence="2 3">
    <name type="scientific">Champsocephalus esox</name>
    <name type="common">pike icefish</name>
    <dbReference type="NCBI Taxonomy" id="159716"/>
    <lineage>
        <taxon>Eukaryota</taxon>
        <taxon>Metazoa</taxon>
        <taxon>Chordata</taxon>
        <taxon>Craniata</taxon>
        <taxon>Vertebrata</taxon>
        <taxon>Euteleostomi</taxon>
        <taxon>Actinopterygii</taxon>
        <taxon>Neopterygii</taxon>
        <taxon>Teleostei</taxon>
        <taxon>Neoteleostei</taxon>
        <taxon>Acanthomorphata</taxon>
        <taxon>Eupercaria</taxon>
        <taxon>Perciformes</taxon>
        <taxon>Notothenioidei</taxon>
        <taxon>Channichthyidae</taxon>
        <taxon>Champsocephalus</taxon>
    </lineage>
</organism>
<accession>A0AAN8B3G0</accession>
<evidence type="ECO:0000313" key="2">
    <source>
        <dbReference type="EMBL" id="KAK5877395.1"/>
    </source>
</evidence>
<sequence length="125" mass="14343">MLNITPICRFTRFLIQACYSLLHWVQIKLSASVPARPEGATTHTVLSYVQTPLHAADLQRLPKAREERSREATRRENVGQRDAKKKVRKKEMGIRRRGEEERVGGRWQEGSMQIAQDLTGIFLDG</sequence>
<evidence type="ECO:0000313" key="3">
    <source>
        <dbReference type="Proteomes" id="UP001335648"/>
    </source>
</evidence>